<accession>A0A8S5NK52</accession>
<evidence type="ECO:0000313" key="1">
    <source>
        <dbReference type="EMBL" id="DAD95081.1"/>
    </source>
</evidence>
<name>A0A8S5NK52_9CAUD</name>
<proteinExistence type="predicted"/>
<dbReference type="EMBL" id="BK015189">
    <property type="protein sequence ID" value="DAD95081.1"/>
    <property type="molecule type" value="Genomic_DNA"/>
</dbReference>
<protein>
    <submittedName>
        <fullName evidence="1">Uncharacterized protein</fullName>
    </submittedName>
</protein>
<organism evidence="1">
    <name type="scientific">Siphoviridae sp. ctVqj4</name>
    <dbReference type="NCBI Taxonomy" id="2826359"/>
    <lineage>
        <taxon>Viruses</taxon>
        <taxon>Duplodnaviria</taxon>
        <taxon>Heunggongvirae</taxon>
        <taxon>Uroviricota</taxon>
        <taxon>Caudoviricetes</taxon>
    </lineage>
</organism>
<sequence length="37" mass="4468">MSLTIEQGYMTKRPGGNLWSFFVLWNFRIINNRNILH</sequence>
<reference evidence="1" key="1">
    <citation type="journal article" date="2021" name="Proc. Natl. Acad. Sci. U.S.A.">
        <title>A Catalog of Tens of Thousands of Viruses from Human Metagenomes Reveals Hidden Associations with Chronic Diseases.</title>
        <authorList>
            <person name="Tisza M.J."/>
            <person name="Buck C.B."/>
        </authorList>
    </citation>
    <scope>NUCLEOTIDE SEQUENCE</scope>
    <source>
        <strain evidence="1">CtVqj4</strain>
    </source>
</reference>